<evidence type="ECO:0000256" key="2">
    <source>
        <dbReference type="ARBA" id="ARBA00009810"/>
    </source>
</evidence>
<dbReference type="Gene3D" id="2.170.130.10">
    <property type="entry name" value="TonB-dependent receptor, plug domain"/>
    <property type="match status" value="1"/>
</dbReference>
<dbReference type="GO" id="GO:0015344">
    <property type="term" value="F:siderophore uptake transmembrane transporter activity"/>
    <property type="evidence" value="ECO:0007669"/>
    <property type="project" value="TreeGrafter"/>
</dbReference>
<dbReference type="PROSITE" id="PS01156">
    <property type="entry name" value="TONB_DEPENDENT_REC_2"/>
    <property type="match status" value="1"/>
</dbReference>
<sequence length="671" mass="75698">MKLKPIKLSLAALLPYALYAQTPTQLEKVDVIEVLNDTNNIQIDLQRAQNNQVNSLFDLFKDNPSTDVGGGAINVQRIYLRGVESTSLNITLDGAKQGKNIFQHRGNELGVNPDILKQVQVKTYTDASDNSGALGGSIIMETKDAQDFVTGDKTFGGIIKTGYETNANTKLGSLIAYNVINPYFGVYANISGVNSDNYEDGNESELYATAYKDRDYFLKFSLLDYEDHTLKASFGKNENSGRFQWGRLGSDAGLHDPDGPYPLEKIVSTTTSYSAQHNYNPDNNLINLQTDLNLSTVNVDRQDNDLEYDNETLGIKGQNHFNFNFLNTTNRLSFGAQYEQQEGEGEFTPFASHEAITKYADVNSENKAIFIQNRMNINALNIYYGLRFDDYEFETGLGKATDTTLSPNLGFDYELNESSKFYANYGESSRMTGIIPFTWMNHIKKDTTYSDDLNAETSKKYEIGYKYNTNDLLTNNDYFTFDINLFKTQIEDLIIARDVDGGSGEGGRTLEDIYNSSNEFEIEGFEIKFLWNYENYTTNLSYSHINAETNNENATSTTGVNEAIAIRRVGAYDTRKVVWTNYYDINNNFNLAYTLSAVKGINNPVVRPGYITHDINIRYTPSNYSDWTFYAGVDNLTDKAYGKHTSIEAGTPPAYRYEPGRNFKFSVKYTF</sequence>
<comment type="similarity">
    <text evidence="2 10 11">Belongs to the TonB-dependent receptor family.</text>
</comment>
<dbReference type="Proteomes" id="UP000289718">
    <property type="component" value="Unassembled WGS sequence"/>
</dbReference>
<evidence type="ECO:0000313" key="16">
    <source>
        <dbReference type="Proteomes" id="UP000289718"/>
    </source>
</evidence>
<organism evidence="15 16">
    <name type="scientific">Halarcobacter mediterraneus</name>
    <dbReference type="NCBI Taxonomy" id="2023153"/>
    <lineage>
        <taxon>Bacteria</taxon>
        <taxon>Pseudomonadati</taxon>
        <taxon>Campylobacterota</taxon>
        <taxon>Epsilonproteobacteria</taxon>
        <taxon>Campylobacterales</taxon>
        <taxon>Arcobacteraceae</taxon>
        <taxon>Halarcobacter</taxon>
    </lineage>
</organism>
<evidence type="ECO:0000256" key="5">
    <source>
        <dbReference type="ARBA" id="ARBA00022692"/>
    </source>
</evidence>
<dbReference type="InterPro" id="IPR000531">
    <property type="entry name" value="Beta-barrel_TonB"/>
</dbReference>
<dbReference type="EMBL" id="NXIE01000002">
    <property type="protein sequence ID" value="RXK13274.1"/>
    <property type="molecule type" value="Genomic_DNA"/>
</dbReference>
<feature type="domain" description="TonB-dependent receptor-like beta-barrel" evidence="13">
    <location>
        <begin position="224"/>
        <end position="636"/>
    </location>
</feature>
<keyword evidence="8 10" id="KW-0472">Membrane</keyword>
<evidence type="ECO:0000256" key="7">
    <source>
        <dbReference type="ARBA" id="ARBA00023077"/>
    </source>
</evidence>
<feature type="chain" id="PRO_5020594496" evidence="12">
    <location>
        <begin position="21"/>
        <end position="671"/>
    </location>
</feature>
<accession>A0A4V1M1D4</accession>
<keyword evidence="3 10" id="KW-0813">Transport</keyword>
<comment type="subcellular location">
    <subcellularLocation>
        <location evidence="1 10">Cell outer membrane</location>
        <topology evidence="1 10">Multi-pass membrane protein</topology>
    </subcellularLocation>
</comment>
<name>A0A4V1M1D4_9BACT</name>
<evidence type="ECO:0000259" key="14">
    <source>
        <dbReference type="Pfam" id="PF07715"/>
    </source>
</evidence>
<evidence type="ECO:0000256" key="8">
    <source>
        <dbReference type="ARBA" id="ARBA00023136"/>
    </source>
</evidence>
<keyword evidence="15" id="KW-0675">Receptor</keyword>
<evidence type="ECO:0000256" key="4">
    <source>
        <dbReference type="ARBA" id="ARBA00022452"/>
    </source>
</evidence>
<dbReference type="Pfam" id="PF07715">
    <property type="entry name" value="Plug"/>
    <property type="match status" value="1"/>
</dbReference>
<evidence type="ECO:0000256" key="12">
    <source>
        <dbReference type="SAM" id="SignalP"/>
    </source>
</evidence>
<keyword evidence="7 11" id="KW-0798">TonB box</keyword>
<dbReference type="Gene3D" id="2.40.170.20">
    <property type="entry name" value="TonB-dependent receptor, beta-barrel domain"/>
    <property type="match status" value="1"/>
</dbReference>
<dbReference type="InterPro" id="IPR036942">
    <property type="entry name" value="Beta-barrel_TonB_sf"/>
</dbReference>
<feature type="signal peptide" evidence="12">
    <location>
        <begin position="1"/>
        <end position="20"/>
    </location>
</feature>
<dbReference type="Pfam" id="PF00593">
    <property type="entry name" value="TonB_dep_Rec_b-barrel"/>
    <property type="match status" value="1"/>
</dbReference>
<evidence type="ECO:0000256" key="10">
    <source>
        <dbReference type="PROSITE-ProRule" id="PRU01360"/>
    </source>
</evidence>
<dbReference type="InterPro" id="IPR039426">
    <property type="entry name" value="TonB-dep_rcpt-like"/>
</dbReference>
<keyword evidence="5 10" id="KW-0812">Transmembrane</keyword>
<keyword evidence="6 12" id="KW-0732">Signal</keyword>
<keyword evidence="4 10" id="KW-1134">Transmembrane beta strand</keyword>
<evidence type="ECO:0000256" key="3">
    <source>
        <dbReference type="ARBA" id="ARBA00022448"/>
    </source>
</evidence>
<evidence type="ECO:0000256" key="11">
    <source>
        <dbReference type="RuleBase" id="RU003357"/>
    </source>
</evidence>
<dbReference type="RefSeq" id="WP_129061095.1">
    <property type="nucleotide sequence ID" value="NZ_NXIE01000002.1"/>
</dbReference>
<evidence type="ECO:0000256" key="9">
    <source>
        <dbReference type="ARBA" id="ARBA00023237"/>
    </source>
</evidence>
<evidence type="ECO:0000313" key="15">
    <source>
        <dbReference type="EMBL" id="RXK13274.1"/>
    </source>
</evidence>
<dbReference type="SUPFAM" id="SSF56935">
    <property type="entry name" value="Porins"/>
    <property type="match status" value="1"/>
</dbReference>
<evidence type="ECO:0000259" key="13">
    <source>
        <dbReference type="Pfam" id="PF00593"/>
    </source>
</evidence>
<keyword evidence="16" id="KW-1185">Reference proteome</keyword>
<dbReference type="PROSITE" id="PS52016">
    <property type="entry name" value="TONB_DEPENDENT_REC_3"/>
    <property type="match status" value="1"/>
</dbReference>
<proteinExistence type="inferred from homology"/>
<keyword evidence="9 10" id="KW-0998">Cell outer membrane</keyword>
<comment type="caution">
    <text evidence="15">The sequence shown here is derived from an EMBL/GenBank/DDBJ whole genome shotgun (WGS) entry which is preliminary data.</text>
</comment>
<feature type="domain" description="TonB-dependent receptor plug" evidence="14">
    <location>
        <begin position="43"/>
        <end position="136"/>
    </location>
</feature>
<dbReference type="PANTHER" id="PTHR30069:SF41">
    <property type="entry name" value="HEME_HEMOPEXIN UTILIZATION PROTEIN C"/>
    <property type="match status" value="1"/>
</dbReference>
<evidence type="ECO:0000256" key="6">
    <source>
        <dbReference type="ARBA" id="ARBA00022729"/>
    </source>
</evidence>
<dbReference type="InterPro" id="IPR012910">
    <property type="entry name" value="Plug_dom"/>
</dbReference>
<dbReference type="OrthoDB" id="9790771at2"/>
<dbReference type="InterPro" id="IPR037066">
    <property type="entry name" value="Plug_dom_sf"/>
</dbReference>
<gene>
    <name evidence="15" type="ORF">CP965_05590</name>
</gene>
<dbReference type="InterPro" id="IPR010917">
    <property type="entry name" value="TonB_rcpt_CS"/>
</dbReference>
<protein>
    <submittedName>
        <fullName evidence="15">TonB-dependent receptor</fullName>
    </submittedName>
</protein>
<dbReference type="GO" id="GO:0009279">
    <property type="term" value="C:cell outer membrane"/>
    <property type="evidence" value="ECO:0007669"/>
    <property type="project" value="UniProtKB-SubCell"/>
</dbReference>
<evidence type="ECO:0000256" key="1">
    <source>
        <dbReference type="ARBA" id="ARBA00004571"/>
    </source>
</evidence>
<reference evidence="15 16" key="1">
    <citation type="submission" date="2017-09" db="EMBL/GenBank/DDBJ databases">
        <title>Genomics of the genus Arcobacter.</title>
        <authorList>
            <person name="Perez-Cataluna A."/>
            <person name="Figueras M.J."/>
            <person name="Salas-Masso N."/>
        </authorList>
    </citation>
    <scope>NUCLEOTIDE SEQUENCE [LARGE SCALE GENOMIC DNA]</scope>
    <source>
        <strain evidence="15 16">F156-34</strain>
    </source>
</reference>
<dbReference type="AlphaFoldDB" id="A0A4V1M1D4"/>
<dbReference type="GO" id="GO:0044718">
    <property type="term" value="P:siderophore transmembrane transport"/>
    <property type="evidence" value="ECO:0007669"/>
    <property type="project" value="TreeGrafter"/>
</dbReference>
<dbReference type="PANTHER" id="PTHR30069">
    <property type="entry name" value="TONB-DEPENDENT OUTER MEMBRANE RECEPTOR"/>
    <property type="match status" value="1"/>
</dbReference>